<evidence type="ECO:0000256" key="4">
    <source>
        <dbReference type="SAM" id="MobiDB-lite"/>
    </source>
</evidence>
<keyword evidence="2 3" id="KW-0195">Cyclin</keyword>
<dbReference type="Pfam" id="PF00134">
    <property type="entry name" value="Cyclin_N"/>
    <property type="match status" value="1"/>
</dbReference>
<proteinExistence type="inferred from homology"/>
<dbReference type="SUPFAM" id="SSF47954">
    <property type="entry name" value="Cyclin-like"/>
    <property type="match status" value="1"/>
</dbReference>
<feature type="region of interest" description="Disordered" evidence="4">
    <location>
        <begin position="323"/>
        <end position="349"/>
    </location>
</feature>
<dbReference type="InterPro" id="IPR006671">
    <property type="entry name" value="Cyclin_N"/>
</dbReference>
<dbReference type="SMART" id="SM00385">
    <property type="entry name" value="CYCLIN"/>
    <property type="match status" value="1"/>
</dbReference>
<dbReference type="EMBL" id="NHOQ01002534">
    <property type="protein sequence ID" value="PWA15982.1"/>
    <property type="molecule type" value="Genomic_DNA"/>
</dbReference>
<dbReference type="FunFam" id="1.10.472.10:FF:000006">
    <property type="entry name" value="Cyclin I"/>
    <property type="match status" value="1"/>
</dbReference>
<sequence length="373" mass="42180">MDAVRLMKELRVNYEQEEDFLPREAGLNLIVSAQQTGGQITARSRDVTVEDLWSLTSFFGYSTQSFVQAVSLLDRFLAMMRVQPKHLSCVSLSCLHLAARVTEEECDLTPADELIRIGQCRFTVSDLGRMEKIVAEKLRFKSKAVTALTFLQLYHQITLTHATYRKETLSLEKLEAQLKACLCRIAFSKAKVGRAVGPAEPLWVRPHRGSDPARLSLQPSVLALALLRQEMKSLQSEDMLEIAFHIQRHLKESLGFNPPFNPPSRFQIPDAELQRWSERVARCLSDYASPKCSKPNHRKLQWIVSRRTAQNLHSHRSVPELPTIPEGCWDESESEDSGEDVMSSGDESLCSSLGSDAEGPFFPLHLRRQYLAA</sequence>
<evidence type="ECO:0000313" key="6">
    <source>
        <dbReference type="EMBL" id="PWA15982.1"/>
    </source>
</evidence>
<evidence type="ECO:0000256" key="3">
    <source>
        <dbReference type="RuleBase" id="RU000383"/>
    </source>
</evidence>
<feature type="compositionally biased region" description="Acidic residues" evidence="4">
    <location>
        <begin position="328"/>
        <end position="339"/>
    </location>
</feature>
<protein>
    <recommendedName>
        <fullName evidence="5">Cyclin-like domain-containing protein</fullName>
    </recommendedName>
</protein>
<dbReference type="Gene3D" id="1.10.472.10">
    <property type="entry name" value="Cyclin-like"/>
    <property type="match status" value="1"/>
</dbReference>
<evidence type="ECO:0000313" key="7">
    <source>
        <dbReference type="Proteomes" id="UP000250572"/>
    </source>
</evidence>
<dbReference type="InterPro" id="IPR013763">
    <property type="entry name" value="Cyclin-like_dom"/>
</dbReference>
<dbReference type="PANTHER" id="PTHR10177">
    <property type="entry name" value="CYCLINS"/>
    <property type="match status" value="1"/>
</dbReference>
<dbReference type="Proteomes" id="UP000250572">
    <property type="component" value="Unassembled WGS sequence"/>
</dbReference>
<reference evidence="6 7" key="1">
    <citation type="journal article" date="2018" name="G3 (Bethesda)">
        <title>A High-Quality Reference Genome for the Invasive Mosquitofish Gambusia affinis Using a Chicago Library.</title>
        <authorList>
            <person name="Hoffberg S.L."/>
            <person name="Troendle N.J."/>
            <person name="Glenn T.C."/>
            <person name="Mahmud O."/>
            <person name="Louha S."/>
            <person name="Chalopin D."/>
            <person name="Bennetzen J.L."/>
            <person name="Mauricio R."/>
        </authorList>
    </citation>
    <scope>NUCLEOTIDE SEQUENCE [LARGE SCALE GENOMIC DNA]</scope>
    <source>
        <strain evidence="6">NE01/NJP1002.9</strain>
        <tissue evidence="6">Muscle</tissue>
    </source>
</reference>
<organism evidence="6 7">
    <name type="scientific">Gambusia affinis</name>
    <name type="common">Western mosquitofish</name>
    <name type="synonym">Heterandria affinis</name>
    <dbReference type="NCBI Taxonomy" id="33528"/>
    <lineage>
        <taxon>Eukaryota</taxon>
        <taxon>Metazoa</taxon>
        <taxon>Chordata</taxon>
        <taxon>Craniata</taxon>
        <taxon>Vertebrata</taxon>
        <taxon>Euteleostomi</taxon>
        <taxon>Actinopterygii</taxon>
        <taxon>Neopterygii</taxon>
        <taxon>Teleostei</taxon>
        <taxon>Neoteleostei</taxon>
        <taxon>Acanthomorphata</taxon>
        <taxon>Ovalentaria</taxon>
        <taxon>Atherinomorphae</taxon>
        <taxon>Cyprinodontiformes</taxon>
        <taxon>Poeciliidae</taxon>
        <taxon>Poeciliinae</taxon>
        <taxon>Gambusia</taxon>
    </lineage>
</organism>
<dbReference type="InterPro" id="IPR036915">
    <property type="entry name" value="Cyclin-like_sf"/>
</dbReference>
<name>A0A315V165_GAMAF</name>
<feature type="domain" description="Cyclin-like" evidence="5">
    <location>
        <begin position="50"/>
        <end position="136"/>
    </location>
</feature>
<accession>A0A315V165</accession>
<keyword evidence="7" id="KW-1185">Reference proteome</keyword>
<gene>
    <name evidence="6" type="ORF">CCH79_00017738</name>
</gene>
<dbReference type="STRING" id="33528.ENSGAFP00000009909"/>
<dbReference type="AlphaFoldDB" id="A0A315V165"/>
<comment type="caution">
    <text evidence="6">The sequence shown here is derived from an EMBL/GenBank/DDBJ whole genome shotgun (WGS) entry which is preliminary data.</text>
</comment>
<comment type="function">
    <text evidence="1">Essential for the control of the cell cycle at the G2/M (mitosis) transition.</text>
</comment>
<evidence type="ECO:0000256" key="2">
    <source>
        <dbReference type="ARBA" id="ARBA00023127"/>
    </source>
</evidence>
<evidence type="ECO:0000259" key="5">
    <source>
        <dbReference type="SMART" id="SM00385"/>
    </source>
</evidence>
<evidence type="ECO:0000256" key="1">
    <source>
        <dbReference type="ARBA" id="ARBA00003222"/>
    </source>
</evidence>
<dbReference type="InterPro" id="IPR039361">
    <property type="entry name" value="Cyclin"/>
</dbReference>
<comment type="similarity">
    <text evidence="3">Belongs to the cyclin family.</text>
</comment>